<comment type="similarity">
    <text evidence="3">Belongs to the DeoC/FbaB aldolase family. DeoC type 2 subfamily.</text>
</comment>
<evidence type="ECO:0000256" key="4">
    <source>
        <dbReference type="ARBA" id="ARBA00012515"/>
    </source>
</evidence>
<keyword evidence="7 14" id="KW-0472">Membrane</keyword>
<dbReference type="EMBL" id="CALNXI010000071">
    <property type="protein sequence ID" value="CAH3017783.1"/>
    <property type="molecule type" value="Genomic_DNA"/>
</dbReference>
<keyword evidence="8" id="KW-0456">Lyase</keyword>
<keyword evidence="6 14" id="KW-1133">Transmembrane helix</keyword>
<comment type="subcellular location">
    <subcellularLocation>
        <location evidence="1">Membrane</location>
        <topology evidence="1">Multi-pass membrane protein</topology>
    </subcellularLocation>
</comment>
<evidence type="ECO:0000256" key="11">
    <source>
        <dbReference type="ARBA" id="ARBA00032755"/>
    </source>
</evidence>
<evidence type="ECO:0000256" key="13">
    <source>
        <dbReference type="SAM" id="MobiDB-lite"/>
    </source>
</evidence>
<feature type="transmembrane region" description="Helical" evidence="14">
    <location>
        <begin position="304"/>
        <end position="324"/>
    </location>
</feature>
<dbReference type="CDD" id="cd00959">
    <property type="entry name" value="DeoC"/>
    <property type="match status" value="1"/>
</dbReference>
<protein>
    <recommendedName>
        <fullName evidence="4">deoxyribose-phosphate aldolase</fullName>
        <ecNumber evidence="4">4.1.2.4</ecNumber>
    </recommendedName>
    <alternativeName>
        <fullName evidence="11">2-deoxy-D-ribose 5-phosphate aldolase</fullName>
    </alternativeName>
    <alternativeName>
        <fullName evidence="10">Phosphodeoxyriboaldolase</fullName>
    </alternativeName>
</protein>
<feature type="transmembrane region" description="Helical" evidence="14">
    <location>
        <begin position="434"/>
        <end position="454"/>
    </location>
</feature>
<dbReference type="Gene3D" id="3.20.20.70">
    <property type="entry name" value="Aldolase class I"/>
    <property type="match status" value="1"/>
</dbReference>
<reference evidence="15 16" key="1">
    <citation type="submission" date="2022-05" db="EMBL/GenBank/DDBJ databases">
        <authorList>
            <consortium name="Genoscope - CEA"/>
            <person name="William W."/>
        </authorList>
    </citation>
    <scope>NUCLEOTIDE SEQUENCE [LARGE SCALE GENOMIC DNA]</scope>
</reference>
<keyword evidence="16" id="KW-1185">Reference proteome</keyword>
<dbReference type="EC" id="4.1.2.4" evidence="4"/>
<evidence type="ECO:0000256" key="5">
    <source>
        <dbReference type="ARBA" id="ARBA00022692"/>
    </source>
</evidence>
<dbReference type="InterPro" id="IPR002915">
    <property type="entry name" value="DeoC/FbaB/LacD_aldolase"/>
</dbReference>
<evidence type="ECO:0000256" key="12">
    <source>
        <dbReference type="ARBA" id="ARBA00048791"/>
    </source>
</evidence>
<accession>A0ABN8LUC1</accession>
<keyword evidence="5 14" id="KW-0812">Transmembrane</keyword>
<comment type="catalytic activity">
    <reaction evidence="12">
        <text>2-deoxy-D-ribose 5-phosphate = D-glyceraldehyde 3-phosphate + acetaldehyde</text>
        <dbReference type="Rhea" id="RHEA:12821"/>
        <dbReference type="ChEBI" id="CHEBI:15343"/>
        <dbReference type="ChEBI" id="CHEBI:59776"/>
        <dbReference type="ChEBI" id="CHEBI:62877"/>
        <dbReference type="EC" id="4.1.2.4"/>
    </reaction>
</comment>
<evidence type="ECO:0000256" key="14">
    <source>
        <dbReference type="SAM" id="Phobius"/>
    </source>
</evidence>
<feature type="transmembrane region" description="Helical" evidence="14">
    <location>
        <begin position="474"/>
        <end position="497"/>
    </location>
</feature>
<dbReference type="InterPro" id="IPR013785">
    <property type="entry name" value="Aldolase_TIM"/>
</dbReference>
<evidence type="ECO:0000256" key="10">
    <source>
        <dbReference type="ARBA" id="ARBA00031814"/>
    </source>
</evidence>
<feature type="transmembrane region" description="Helical" evidence="14">
    <location>
        <begin position="376"/>
        <end position="403"/>
    </location>
</feature>
<evidence type="ECO:0000256" key="1">
    <source>
        <dbReference type="ARBA" id="ARBA00004141"/>
    </source>
</evidence>
<dbReference type="NCBIfam" id="TIGR00126">
    <property type="entry name" value="deoC"/>
    <property type="match status" value="1"/>
</dbReference>
<comment type="caution">
    <text evidence="15">The sequence shown here is derived from an EMBL/GenBank/DDBJ whole genome shotgun (WGS) entry which is preliminary data.</text>
</comment>
<comment type="pathway">
    <text evidence="2">Carbohydrate degradation; 2-deoxy-D-ribose 1-phosphate degradation; D-glyceraldehyde 3-phosphate and acetaldehyde from 2-deoxy-alpha-D-ribose 1-phosphate: step 2/2.</text>
</comment>
<gene>
    <name evidence="15" type="ORF">PEVE_00039827</name>
</gene>
<feature type="region of interest" description="Disordered" evidence="13">
    <location>
        <begin position="538"/>
        <end position="558"/>
    </location>
</feature>
<dbReference type="Pfam" id="PF01791">
    <property type="entry name" value="DeoC"/>
    <property type="match status" value="1"/>
</dbReference>
<proteinExistence type="inferred from homology"/>
<evidence type="ECO:0000256" key="7">
    <source>
        <dbReference type="ARBA" id="ARBA00023136"/>
    </source>
</evidence>
<dbReference type="InterPro" id="IPR011343">
    <property type="entry name" value="DeoC"/>
</dbReference>
<dbReference type="Pfam" id="PF04193">
    <property type="entry name" value="PQ-loop"/>
    <property type="match status" value="1"/>
</dbReference>
<evidence type="ECO:0000256" key="6">
    <source>
        <dbReference type="ARBA" id="ARBA00022989"/>
    </source>
</evidence>
<sequence>MSSHLVRNPGIPLDLEWVSKTRINLPAVKRRSDTLKTRRSIKKQWQAAWLLRAVTCIDLTTLSGDDTSTNVARLCFKAQNPVRQDLLESMGMADKGITTGAVCVYSSRVPDAVKTLKDIKSKVPVASVAAGFPAGQTPIKQRLEEIEIAVASGATEIDIVISRAFVLEGNWKELYNEVKAMRKACGDAHLKTIIATGELGSLTNVYKASLVCMMAGSDFIKTSTGKEAVNATFPVALVMVRAVRDYYQQTGHKVGFKPAGGIRSSKDALTWLSLMKEELGDEWTHPNLFRIGASSLLGDIERQLFHFVTGSYITYLIYNVTVFFDPGLVFDNSGEDNPVKTTDVVFAIVAFICTSYQGIQCLMYDRGSQKIHSSTIVVCVGCLVALLILVVLKCFGIGSWFLVLQYCGYVKLVVSFGTYSPQVWLNFKRKSTTGFHIGGVLLDFGGGVLSLLQMDIYCFIEHSINQLTGNIPKMALAVVTLLFNIILVWQHYVFYLGNELVGADEQKPLLRGAKKTKFYSVDVNSEEGDFQVTSLSLSVDENTENPRSRKSNSQESLV</sequence>
<feature type="transmembrane region" description="Helical" evidence="14">
    <location>
        <begin position="344"/>
        <end position="364"/>
    </location>
</feature>
<dbReference type="SMART" id="SM00679">
    <property type="entry name" value="CTNS"/>
    <property type="match status" value="1"/>
</dbReference>
<evidence type="ECO:0000256" key="3">
    <source>
        <dbReference type="ARBA" id="ARBA00009473"/>
    </source>
</evidence>
<evidence type="ECO:0000313" key="15">
    <source>
        <dbReference type="EMBL" id="CAH3017783.1"/>
    </source>
</evidence>
<dbReference type="PANTHER" id="PTHR10889">
    <property type="entry name" value="DEOXYRIBOSE-PHOSPHATE ALDOLASE"/>
    <property type="match status" value="1"/>
</dbReference>
<evidence type="ECO:0000256" key="2">
    <source>
        <dbReference type="ARBA" id="ARBA00004816"/>
    </source>
</evidence>
<dbReference type="PANTHER" id="PTHR10889:SF3">
    <property type="entry name" value="DEOXYRIBOSE-PHOSPHATE ALDOLASE"/>
    <property type="match status" value="1"/>
</dbReference>
<evidence type="ECO:0000313" key="16">
    <source>
        <dbReference type="Proteomes" id="UP001159427"/>
    </source>
</evidence>
<dbReference type="SUPFAM" id="SSF51569">
    <property type="entry name" value="Aldolase"/>
    <property type="match status" value="1"/>
</dbReference>
<dbReference type="SMART" id="SM01133">
    <property type="entry name" value="DeoC"/>
    <property type="match status" value="1"/>
</dbReference>
<evidence type="ECO:0000256" key="8">
    <source>
        <dbReference type="ARBA" id="ARBA00023239"/>
    </source>
</evidence>
<dbReference type="Gene3D" id="1.20.1280.290">
    <property type="match status" value="1"/>
</dbReference>
<name>A0ABN8LUC1_9CNID</name>
<dbReference type="InterPro" id="IPR006603">
    <property type="entry name" value="PQ-loop_rpt"/>
</dbReference>
<keyword evidence="9" id="KW-0704">Schiff base</keyword>
<organism evidence="15 16">
    <name type="scientific">Porites evermanni</name>
    <dbReference type="NCBI Taxonomy" id="104178"/>
    <lineage>
        <taxon>Eukaryota</taxon>
        <taxon>Metazoa</taxon>
        <taxon>Cnidaria</taxon>
        <taxon>Anthozoa</taxon>
        <taxon>Hexacorallia</taxon>
        <taxon>Scleractinia</taxon>
        <taxon>Fungiina</taxon>
        <taxon>Poritidae</taxon>
        <taxon>Porites</taxon>
    </lineage>
</organism>
<dbReference type="Proteomes" id="UP001159427">
    <property type="component" value="Unassembled WGS sequence"/>
</dbReference>
<evidence type="ECO:0000256" key="9">
    <source>
        <dbReference type="ARBA" id="ARBA00023270"/>
    </source>
</evidence>